<reference evidence="3 4" key="1">
    <citation type="submission" date="2020-08" db="EMBL/GenBank/DDBJ databases">
        <title>Genomic Encyclopedia of Type Strains, Phase IV (KMG-IV): sequencing the most valuable type-strain genomes for metagenomic binning, comparative biology and taxonomic classification.</title>
        <authorList>
            <person name="Goeker M."/>
        </authorList>
    </citation>
    <scope>NUCLEOTIDE SEQUENCE [LARGE SCALE GENOMIC DNA]</scope>
    <source>
        <strain evidence="3 4">DSM 24696</strain>
    </source>
</reference>
<evidence type="ECO:0000256" key="1">
    <source>
        <dbReference type="SAM" id="MobiDB-lite"/>
    </source>
</evidence>
<gene>
    <name evidence="3" type="ORF">HNQ41_002891</name>
</gene>
<evidence type="ECO:0000313" key="3">
    <source>
        <dbReference type="EMBL" id="MBB5174674.1"/>
    </source>
</evidence>
<evidence type="ECO:0000313" key="4">
    <source>
        <dbReference type="Proteomes" id="UP000551878"/>
    </source>
</evidence>
<evidence type="ECO:0000256" key="2">
    <source>
        <dbReference type="SAM" id="Phobius"/>
    </source>
</evidence>
<accession>A0A840QTI0</accession>
<name>A0A840QTI0_9BACI</name>
<dbReference type="Gene3D" id="1.10.287.950">
    <property type="entry name" value="Methyl-accepting chemotaxis protein"/>
    <property type="match status" value="1"/>
</dbReference>
<sequence>MDSETGKKRSWVKSAAIGTVIIGGITLVANKNARTKVVDTSKRYVEKTNELVTFVSENREPFVDQIRTSAQKMTDVLDETSDDVRQLAESAQHLKKNTQEIVDTARETKDEFQRLSEQLKKPLQEATDDGEPEGTGEHERNST</sequence>
<feature type="region of interest" description="Disordered" evidence="1">
    <location>
        <begin position="108"/>
        <end position="143"/>
    </location>
</feature>
<dbReference type="EMBL" id="JACHHB010000015">
    <property type="protein sequence ID" value="MBB5174674.1"/>
    <property type="molecule type" value="Genomic_DNA"/>
</dbReference>
<dbReference type="AlphaFoldDB" id="A0A840QTI0"/>
<keyword evidence="4" id="KW-1185">Reference proteome</keyword>
<proteinExistence type="predicted"/>
<comment type="caution">
    <text evidence="3">The sequence shown here is derived from an EMBL/GenBank/DDBJ whole genome shotgun (WGS) entry which is preliminary data.</text>
</comment>
<keyword evidence="2" id="KW-0812">Transmembrane</keyword>
<protein>
    <submittedName>
        <fullName evidence="3">Methyl-accepting chemotaxis protein</fullName>
    </submittedName>
</protein>
<feature type="transmembrane region" description="Helical" evidence="2">
    <location>
        <begin position="12"/>
        <end position="29"/>
    </location>
</feature>
<dbReference type="SUPFAM" id="SSF58104">
    <property type="entry name" value="Methyl-accepting chemotaxis protein (MCP) signaling domain"/>
    <property type="match status" value="1"/>
</dbReference>
<feature type="compositionally biased region" description="Basic and acidic residues" evidence="1">
    <location>
        <begin position="108"/>
        <end position="123"/>
    </location>
</feature>
<dbReference type="RefSeq" id="WP_184665082.1">
    <property type="nucleotide sequence ID" value="NZ_JACHHB010000015.1"/>
</dbReference>
<keyword evidence="2" id="KW-0472">Membrane</keyword>
<keyword evidence="2" id="KW-1133">Transmembrane helix</keyword>
<dbReference type="Proteomes" id="UP000551878">
    <property type="component" value="Unassembled WGS sequence"/>
</dbReference>
<organism evidence="3 4">
    <name type="scientific">Texcoconibacillus texcoconensis</name>
    <dbReference type="NCBI Taxonomy" id="1095777"/>
    <lineage>
        <taxon>Bacteria</taxon>
        <taxon>Bacillati</taxon>
        <taxon>Bacillota</taxon>
        <taxon>Bacilli</taxon>
        <taxon>Bacillales</taxon>
        <taxon>Bacillaceae</taxon>
        <taxon>Texcoconibacillus</taxon>
    </lineage>
</organism>